<evidence type="ECO:0000313" key="2">
    <source>
        <dbReference type="EMBL" id="VEL21217.1"/>
    </source>
</evidence>
<evidence type="ECO:0000256" key="1">
    <source>
        <dbReference type="SAM" id="Phobius"/>
    </source>
</evidence>
<keyword evidence="3" id="KW-1185">Reference proteome</keyword>
<name>A0A448WVJ1_9PLAT</name>
<reference evidence="2" key="1">
    <citation type="submission" date="2018-11" db="EMBL/GenBank/DDBJ databases">
        <authorList>
            <consortium name="Pathogen Informatics"/>
        </authorList>
    </citation>
    <scope>NUCLEOTIDE SEQUENCE</scope>
</reference>
<feature type="non-terminal residue" evidence="2">
    <location>
        <position position="1"/>
    </location>
</feature>
<proteinExistence type="predicted"/>
<protein>
    <submittedName>
        <fullName evidence="2">Uncharacterized protein</fullName>
    </submittedName>
</protein>
<keyword evidence="1" id="KW-1133">Transmembrane helix</keyword>
<feature type="transmembrane region" description="Helical" evidence="1">
    <location>
        <begin position="129"/>
        <end position="151"/>
    </location>
</feature>
<feature type="transmembrane region" description="Helical" evidence="1">
    <location>
        <begin position="14"/>
        <end position="36"/>
    </location>
</feature>
<keyword evidence="1" id="KW-0472">Membrane</keyword>
<organism evidence="2 3">
    <name type="scientific">Protopolystoma xenopodis</name>
    <dbReference type="NCBI Taxonomy" id="117903"/>
    <lineage>
        <taxon>Eukaryota</taxon>
        <taxon>Metazoa</taxon>
        <taxon>Spiralia</taxon>
        <taxon>Lophotrochozoa</taxon>
        <taxon>Platyhelminthes</taxon>
        <taxon>Monogenea</taxon>
        <taxon>Polyopisthocotylea</taxon>
        <taxon>Polystomatidea</taxon>
        <taxon>Polystomatidae</taxon>
        <taxon>Protopolystoma</taxon>
    </lineage>
</organism>
<gene>
    <name evidence="2" type="ORF">PXEA_LOCUS14657</name>
</gene>
<comment type="caution">
    <text evidence="2">The sequence shown here is derived from an EMBL/GenBank/DDBJ whole genome shotgun (WGS) entry which is preliminary data.</text>
</comment>
<accession>A0A448WVJ1</accession>
<dbReference type="EMBL" id="CAAALY010050198">
    <property type="protein sequence ID" value="VEL21217.1"/>
    <property type="molecule type" value="Genomic_DNA"/>
</dbReference>
<keyword evidence="1" id="KW-0812">Transmembrane</keyword>
<dbReference type="AlphaFoldDB" id="A0A448WVJ1"/>
<sequence>MPAKRLGMYEVKGLMLKTIMGTIAEDAGLAFVWIIWWRSSQQVSSSQTSAGVVHYPQELSGVSCPSLLVKPVYAHHHLPTTEGPPEGLVEMPSKLAKRRKQSPHQKWRVWNKCGPRVKMLCKCVSSTPAGALVGAVCLLSSIIVLAIGIHYQVTGHNIQMLLQPDLLE</sequence>
<dbReference type="Proteomes" id="UP000784294">
    <property type="component" value="Unassembled WGS sequence"/>
</dbReference>
<evidence type="ECO:0000313" key="3">
    <source>
        <dbReference type="Proteomes" id="UP000784294"/>
    </source>
</evidence>